<protein>
    <submittedName>
        <fullName evidence="2">Uncharacterized protein</fullName>
    </submittedName>
</protein>
<evidence type="ECO:0000256" key="1">
    <source>
        <dbReference type="SAM" id="MobiDB-lite"/>
    </source>
</evidence>
<proteinExistence type="predicted"/>
<feature type="region of interest" description="Disordered" evidence="1">
    <location>
        <begin position="253"/>
        <end position="283"/>
    </location>
</feature>
<feature type="compositionally biased region" description="Low complexity" evidence="1">
    <location>
        <begin position="253"/>
        <end position="265"/>
    </location>
</feature>
<dbReference type="Pfam" id="PF19196">
    <property type="entry name" value="DUF5871"/>
    <property type="match status" value="1"/>
</dbReference>
<dbReference type="EMBL" id="MN739159">
    <property type="protein sequence ID" value="QHS91338.1"/>
    <property type="molecule type" value="Genomic_DNA"/>
</dbReference>
<accession>A0A6C0BIU4</accession>
<sequence>MSNVVYPSTFDTKRITISALRSLQSGAKSAYLNYGGERLVMQSAVSMSVPFGLNCADKFGPPTYSVELSFRGHEQRPEIKQFMESMNALDEFMLNEGVKNSKMWFKADLSRDVVKAFYTPLVKYSKDKDGNVLSYPPNLKLKLPKNNDEFEAKFYDVNGTPYKGVPVEDLLVKGVQVTAIMECTGVWFAGSKYGLTWKAKQIAVHKLPERIGDFAFKGLASAPVDAQIDDDEVFKPSVLAAVMPSKAPASATASVSAAGTIGSSAADEEEVDDEDADDVEPVPAPKKTIIKKKVIVTGAKK</sequence>
<name>A0A6C0BIU4_9ZZZZ</name>
<reference evidence="2" key="1">
    <citation type="journal article" date="2020" name="Nature">
        <title>Giant virus diversity and host interactions through global metagenomics.</title>
        <authorList>
            <person name="Schulz F."/>
            <person name="Roux S."/>
            <person name="Paez-Espino D."/>
            <person name="Jungbluth S."/>
            <person name="Walsh D.A."/>
            <person name="Denef V.J."/>
            <person name="McMahon K.D."/>
            <person name="Konstantinidis K.T."/>
            <person name="Eloe-Fadrosh E.A."/>
            <person name="Kyrpides N.C."/>
            <person name="Woyke T."/>
        </authorList>
    </citation>
    <scope>NUCLEOTIDE SEQUENCE</scope>
    <source>
        <strain evidence="2">GVMAG-M-3300013004-44</strain>
    </source>
</reference>
<organism evidence="2">
    <name type="scientific">viral metagenome</name>
    <dbReference type="NCBI Taxonomy" id="1070528"/>
    <lineage>
        <taxon>unclassified sequences</taxon>
        <taxon>metagenomes</taxon>
        <taxon>organismal metagenomes</taxon>
    </lineage>
</organism>
<evidence type="ECO:0000313" key="2">
    <source>
        <dbReference type="EMBL" id="QHS91338.1"/>
    </source>
</evidence>
<feature type="compositionally biased region" description="Acidic residues" evidence="1">
    <location>
        <begin position="266"/>
        <end position="280"/>
    </location>
</feature>
<dbReference type="InterPro" id="IPR043804">
    <property type="entry name" value="DUF5871"/>
</dbReference>
<dbReference type="AlphaFoldDB" id="A0A6C0BIU4"/>